<dbReference type="Gene3D" id="2.130.10.10">
    <property type="entry name" value="YVTN repeat-like/Quinoprotein amine dehydrogenase"/>
    <property type="match status" value="1"/>
</dbReference>
<keyword evidence="2" id="KW-0813">Transport</keyword>
<evidence type="ECO:0000256" key="2">
    <source>
        <dbReference type="ARBA" id="ARBA00022448"/>
    </source>
</evidence>
<reference evidence="6" key="1">
    <citation type="journal article" date="2023" name="Mol. Plant Microbe Interact.">
        <title>Elucidating the Obligate Nature and Biological Capacity of an Invasive Fungal Corn Pathogen.</title>
        <authorList>
            <person name="MacCready J.S."/>
            <person name="Roggenkamp E.M."/>
            <person name="Gdanetz K."/>
            <person name="Chilvers M.I."/>
        </authorList>
    </citation>
    <scope>NUCLEOTIDE SEQUENCE</scope>
    <source>
        <strain evidence="6">PM02</strain>
    </source>
</reference>
<dbReference type="EMBL" id="JAQQPM010000006">
    <property type="protein sequence ID" value="KAK2073015.1"/>
    <property type="molecule type" value="Genomic_DNA"/>
</dbReference>
<dbReference type="InterPro" id="IPR015943">
    <property type="entry name" value="WD40/YVTN_repeat-like_dom_sf"/>
</dbReference>
<dbReference type="GO" id="GO:0006405">
    <property type="term" value="P:RNA export from nucleus"/>
    <property type="evidence" value="ECO:0007669"/>
    <property type="project" value="TreeGrafter"/>
</dbReference>
<keyword evidence="7" id="KW-1185">Reference proteome</keyword>
<dbReference type="GO" id="GO:0006606">
    <property type="term" value="P:protein import into nucleus"/>
    <property type="evidence" value="ECO:0007669"/>
    <property type="project" value="TreeGrafter"/>
</dbReference>
<dbReference type="Proteomes" id="UP001217918">
    <property type="component" value="Unassembled WGS sequence"/>
</dbReference>
<evidence type="ECO:0000256" key="1">
    <source>
        <dbReference type="ARBA" id="ARBA00004123"/>
    </source>
</evidence>
<feature type="compositionally biased region" description="Low complexity" evidence="4">
    <location>
        <begin position="429"/>
        <end position="442"/>
    </location>
</feature>
<evidence type="ECO:0000256" key="3">
    <source>
        <dbReference type="ARBA" id="ARBA00023242"/>
    </source>
</evidence>
<feature type="compositionally biased region" description="Low complexity" evidence="4">
    <location>
        <begin position="815"/>
        <end position="830"/>
    </location>
</feature>
<feature type="compositionally biased region" description="Acidic residues" evidence="4">
    <location>
        <begin position="366"/>
        <end position="396"/>
    </location>
</feature>
<name>A0AAD9I9B1_9PEZI</name>
<feature type="region of interest" description="Disordered" evidence="4">
    <location>
        <begin position="276"/>
        <end position="459"/>
    </location>
</feature>
<evidence type="ECO:0000256" key="4">
    <source>
        <dbReference type="SAM" id="MobiDB-lite"/>
    </source>
</evidence>
<dbReference type="InterPro" id="IPR026054">
    <property type="entry name" value="Nucleoporin"/>
</dbReference>
<dbReference type="GO" id="GO:0005643">
    <property type="term" value="C:nuclear pore"/>
    <property type="evidence" value="ECO:0007669"/>
    <property type="project" value="TreeGrafter"/>
</dbReference>
<feature type="compositionally biased region" description="Low complexity" evidence="4">
    <location>
        <begin position="348"/>
        <end position="365"/>
    </location>
</feature>
<organism evidence="6 7">
    <name type="scientific">Phyllachora maydis</name>
    <dbReference type="NCBI Taxonomy" id="1825666"/>
    <lineage>
        <taxon>Eukaryota</taxon>
        <taxon>Fungi</taxon>
        <taxon>Dikarya</taxon>
        <taxon>Ascomycota</taxon>
        <taxon>Pezizomycotina</taxon>
        <taxon>Sordariomycetes</taxon>
        <taxon>Sordariomycetidae</taxon>
        <taxon>Phyllachorales</taxon>
        <taxon>Phyllachoraceae</taxon>
        <taxon>Phyllachora</taxon>
    </lineage>
</organism>
<sequence length="881" mass="93794">MAFSNPSGIAGGAGATQGPDLEVIQTEQLGFLAVAGDAKVQLTPRWDPAPTATAQLLSIASRKGLVAAGGPDAVYVATTEAARKAFEKDKTGDGHVRSFDPQAKIPLSMRISQLAFTTDEQFLVISAETGGGLAVYDVQSLQQGTVQPAFELGTNGETLRALVPNPMPETAGLCALVTNNGNLLMANLSERSLVSGPNGPILRVQVSCAAWSTKGKQIVAGMADGTIQQMTPDGADKASIPKPVQLGDYHVASLSWLENHVFLAIYNATNGQGPSVYHQPGSGGTSGLFGQSRPSQFAKPNPNSPLGTPKIKEEDEDDGDNLSKIPAAPLPPDATRSRDLTPSAPDTPTSSVPLPVPSVPGSSQDGDLEEEDEEEGDDEEPEEEDDGRDECEEDAASEGSGVDVAKDLSLSNSALGGQTPGFTPQIPQSPRSPSPVRRPLSRMGSQRFDPPRSVSAPGMASQIMGRSQMYSKPTSSMSSKPITALDPNIEEQRKIAARKEAEAQAVLEDPEDEGMQMILQSEIEPTLHINEFIAANELPELRDTTGRKNIPVACEALWRDINSMVDRLGLNSRALKSFVLGHSTLGRKGRRTKDDLDSPDDWVLVETVDVGAIVEQDLAWELEGARVNNIEDTQALLRTISKDLVKLRAKEDDMRKIIASHVDPEQAAVAKSMPLSAEQATQQNELRRSYATFAQRLAEAEEGLTLLKVRIASAGGAGLGGLSAGGTRTAVPTVDAIIRTINKMTNMAEKRSGDVDVLETQMRKLRLGSVGVGGSPGPARSREGSPFVGVGTPQKQIGAGRRSVLFMSPERGLRDSVSSSVGLSTSRGGTATPPRKKMSMYSDEEKTAVRLRQAKRARMFALLRTSLERNGPNVQRLSDDD</sequence>
<proteinExistence type="predicted"/>
<dbReference type="AlphaFoldDB" id="A0AAD9I9B1"/>
<dbReference type="PANTHER" id="PTHR23193">
    <property type="entry name" value="NUCLEAR PORE COMPLEX PROTEIN NUP"/>
    <property type="match status" value="1"/>
</dbReference>
<evidence type="ECO:0000259" key="5">
    <source>
        <dbReference type="Pfam" id="PF16755"/>
    </source>
</evidence>
<dbReference type="GO" id="GO:0017056">
    <property type="term" value="F:structural constituent of nuclear pore"/>
    <property type="evidence" value="ECO:0007669"/>
    <property type="project" value="TreeGrafter"/>
</dbReference>
<feature type="compositionally biased region" description="Polar residues" evidence="4">
    <location>
        <begin position="409"/>
        <end position="428"/>
    </location>
</feature>
<dbReference type="SUPFAM" id="SSF117289">
    <property type="entry name" value="Nucleoporin domain"/>
    <property type="match status" value="1"/>
</dbReference>
<feature type="region of interest" description="Disordered" evidence="4">
    <location>
        <begin position="768"/>
        <end position="794"/>
    </location>
</feature>
<comment type="caution">
    <text evidence="6">The sequence shown here is derived from an EMBL/GenBank/DDBJ whole genome shotgun (WGS) entry which is preliminary data.</text>
</comment>
<comment type="subcellular location">
    <subcellularLocation>
        <location evidence="1">Nucleus</location>
    </subcellularLocation>
</comment>
<feature type="region of interest" description="Disordered" evidence="4">
    <location>
        <begin position="814"/>
        <end position="845"/>
    </location>
</feature>
<dbReference type="InterPro" id="IPR039462">
    <property type="entry name" value="Nup159/Nup146_N"/>
</dbReference>
<evidence type="ECO:0000313" key="6">
    <source>
        <dbReference type="EMBL" id="KAK2073015.1"/>
    </source>
</evidence>
<feature type="domain" description="Nucleoporin Nup159/Nup146 N-terminal" evidence="5">
    <location>
        <begin position="50"/>
        <end position="268"/>
    </location>
</feature>
<accession>A0AAD9I9B1</accession>
<gene>
    <name evidence="6" type="ORF">P8C59_007329</name>
</gene>
<dbReference type="Pfam" id="PF16755">
    <property type="entry name" value="Beta-prop_NUP159_NUP214"/>
    <property type="match status" value="1"/>
</dbReference>
<protein>
    <recommendedName>
        <fullName evidence="5">Nucleoporin Nup159/Nup146 N-terminal domain-containing protein</fullName>
    </recommendedName>
</protein>
<dbReference type="PANTHER" id="PTHR23193:SF23">
    <property type="entry name" value="NUCLEAR PORE COMPLEX PROTEIN NUP153"/>
    <property type="match status" value="1"/>
</dbReference>
<evidence type="ECO:0000313" key="7">
    <source>
        <dbReference type="Proteomes" id="UP001217918"/>
    </source>
</evidence>
<dbReference type="GO" id="GO:0008139">
    <property type="term" value="F:nuclear localization sequence binding"/>
    <property type="evidence" value="ECO:0007669"/>
    <property type="project" value="TreeGrafter"/>
</dbReference>
<keyword evidence="3" id="KW-0539">Nucleus</keyword>